<dbReference type="AlphaFoldDB" id="I4EKE1"/>
<reference evidence="1 2" key="1">
    <citation type="journal article" date="2012" name="ISME J.">
        <title>Nitrification expanded: discovery, physiology and genomics of a nitrite-oxidizing bacterium from the phylum Chloroflexi.</title>
        <authorList>
            <person name="Sorokin D.Y."/>
            <person name="Lucker S."/>
            <person name="Vejmelkova D."/>
            <person name="Kostrikina N.A."/>
            <person name="Kleerebezem R."/>
            <person name="Rijpstra W.I."/>
            <person name="Damste J.S."/>
            <person name="Le Paslier D."/>
            <person name="Muyzer G."/>
            <person name="Wagner M."/>
            <person name="van Loosdrecht M.C."/>
            <person name="Daims H."/>
        </authorList>
    </citation>
    <scope>NUCLEOTIDE SEQUENCE [LARGE SCALE GENOMIC DNA]</scope>
    <source>
        <strain evidence="2">none</strain>
    </source>
</reference>
<protein>
    <submittedName>
        <fullName evidence="1">Uncharacterized protein</fullName>
    </submittedName>
</protein>
<organism evidence="1 2">
    <name type="scientific">Nitrolancea hollandica Lb</name>
    <dbReference type="NCBI Taxonomy" id="1129897"/>
    <lineage>
        <taxon>Bacteria</taxon>
        <taxon>Pseudomonadati</taxon>
        <taxon>Thermomicrobiota</taxon>
        <taxon>Thermomicrobia</taxon>
        <taxon>Sphaerobacterales</taxon>
        <taxon>Sphaerobacterineae</taxon>
        <taxon>Sphaerobacteraceae</taxon>
        <taxon>Nitrolancea</taxon>
    </lineage>
</organism>
<evidence type="ECO:0000313" key="1">
    <source>
        <dbReference type="EMBL" id="CCF85153.1"/>
    </source>
</evidence>
<accession>I4EKE1</accession>
<sequence length="80" mass="8424">MDTMSFRLTLSDWWLVGGTEATCPDLSGSSAGLSLSYNALNQTASITPPGGSAIDTRGCAVVIRNRSAPGSHPIWSAVWR</sequence>
<dbReference type="EMBL" id="CAGS01000398">
    <property type="protein sequence ID" value="CCF85153.1"/>
    <property type="molecule type" value="Genomic_DNA"/>
</dbReference>
<dbReference type="Proteomes" id="UP000004221">
    <property type="component" value="Unassembled WGS sequence"/>
</dbReference>
<evidence type="ECO:0000313" key="2">
    <source>
        <dbReference type="Proteomes" id="UP000004221"/>
    </source>
</evidence>
<keyword evidence="2" id="KW-1185">Reference proteome</keyword>
<proteinExistence type="predicted"/>
<name>I4EKE1_9BACT</name>
<gene>
    <name evidence="1" type="ORF">NITHO_4570005</name>
</gene>
<comment type="caution">
    <text evidence="1">The sequence shown here is derived from an EMBL/GenBank/DDBJ whole genome shotgun (WGS) entry which is preliminary data.</text>
</comment>